<sequence>MTATPRTIVHLMRHGEVHNPAKILYGRLPDYHLSDLGRQMADRVAESLEGHDVALVVASPLERAQETARPVAEHFRTPILTDSRLIEAGNHFEGRRFGHGAGSLRRPANWWLVRNPLTPSWGEPYRAIARRMEAAVDAARQHAPGREVVLVSHQLPVWTLRRHLEGRPLWHDPRRRQCSLASLTSLHYDGDRLTSIVYSEPAGALLQVAEPTVGA</sequence>
<evidence type="ECO:0000313" key="1">
    <source>
        <dbReference type="EMBL" id="MTB73233.1"/>
    </source>
</evidence>
<dbReference type="Proteomes" id="UP000431092">
    <property type="component" value="Unassembled WGS sequence"/>
</dbReference>
<dbReference type="Pfam" id="PF00300">
    <property type="entry name" value="His_Phos_1"/>
    <property type="match status" value="1"/>
</dbReference>
<keyword evidence="2" id="KW-1185">Reference proteome</keyword>
<dbReference type="RefSeq" id="WP_154594510.1">
    <property type="nucleotide sequence ID" value="NZ_CP171001.1"/>
</dbReference>
<dbReference type="GO" id="GO:0016791">
    <property type="term" value="F:phosphatase activity"/>
    <property type="evidence" value="ECO:0007669"/>
    <property type="project" value="TreeGrafter"/>
</dbReference>
<comment type="caution">
    <text evidence="1">The sequence shown here is derived from an EMBL/GenBank/DDBJ whole genome shotgun (WGS) entry which is preliminary data.</text>
</comment>
<protein>
    <submittedName>
        <fullName evidence="1">Histidine phosphatase family protein</fullName>
    </submittedName>
</protein>
<dbReference type="InterPro" id="IPR013078">
    <property type="entry name" value="His_Pase_superF_clade-1"/>
</dbReference>
<dbReference type="AlphaFoldDB" id="A0A6I3IKQ9"/>
<accession>A0A6I3IKQ9</accession>
<dbReference type="CDD" id="cd07067">
    <property type="entry name" value="HP_PGM_like"/>
    <property type="match status" value="1"/>
</dbReference>
<dbReference type="PANTHER" id="PTHR48100">
    <property type="entry name" value="BROAD-SPECIFICITY PHOSPHATASE YOR283W-RELATED"/>
    <property type="match status" value="1"/>
</dbReference>
<dbReference type="Gene3D" id="3.40.50.1240">
    <property type="entry name" value="Phosphoglycerate mutase-like"/>
    <property type="match status" value="1"/>
</dbReference>
<gene>
    <name evidence="1" type="ORF">GGG17_14925</name>
</gene>
<reference evidence="1 2" key="1">
    <citation type="submission" date="2019-11" db="EMBL/GenBank/DDBJ databases">
        <title>Whole genome sequencing identifies a novel species of the genus Arsenicicoccus isolated from human blood.</title>
        <authorList>
            <person name="Jeong J.H."/>
            <person name="Kweon O.J."/>
            <person name="Kim H.R."/>
            <person name="Kim T.-H."/>
            <person name="Ha S.-M."/>
            <person name="Lee M.-K."/>
        </authorList>
    </citation>
    <scope>NUCLEOTIDE SEQUENCE [LARGE SCALE GENOMIC DNA]</scope>
    <source>
        <strain evidence="1 2">MKL-02</strain>
    </source>
</reference>
<dbReference type="EMBL" id="WLVL01000048">
    <property type="protein sequence ID" value="MTB73233.1"/>
    <property type="molecule type" value="Genomic_DNA"/>
</dbReference>
<dbReference type="SMART" id="SM00855">
    <property type="entry name" value="PGAM"/>
    <property type="match status" value="1"/>
</dbReference>
<evidence type="ECO:0000313" key="2">
    <source>
        <dbReference type="Proteomes" id="UP000431092"/>
    </source>
</evidence>
<dbReference type="PANTHER" id="PTHR48100:SF51">
    <property type="entry name" value="PHOSPHOGLYCERATE MUTASE"/>
    <property type="match status" value="1"/>
</dbReference>
<name>A0A6I3IKQ9_9MICO</name>
<proteinExistence type="predicted"/>
<dbReference type="InterPro" id="IPR050275">
    <property type="entry name" value="PGM_Phosphatase"/>
</dbReference>
<organism evidence="1 2">
    <name type="scientific">Arsenicicoccus cauae</name>
    <dbReference type="NCBI Taxonomy" id="2663847"/>
    <lineage>
        <taxon>Bacteria</taxon>
        <taxon>Bacillati</taxon>
        <taxon>Actinomycetota</taxon>
        <taxon>Actinomycetes</taxon>
        <taxon>Micrococcales</taxon>
        <taxon>Intrasporangiaceae</taxon>
        <taxon>Arsenicicoccus</taxon>
    </lineage>
</organism>
<dbReference type="SUPFAM" id="SSF53254">
    <property type="entry name" value="Phosphoglycerate mutase-like"/>
    <property type="match status" value="1"/>
</dbReference>
<dbReference type="InterPro" id="IPR029033">
    <property type="entry name" value="His_PPase_superfam"/>
</dbReference>
<dbReference type="GO" id="GO:0005737">
    <property type="term" value="C:cytoplasm"/>
    <property type="evidence" value="ECO:0007669"/>
    <property type="project" value="TreeGrafter"/>
</dbReference>